<keyword evidence="2 5" id="KW-0812">Transmembrane</keyword>
<reference evidence="7" key="2">
    <citation type="submission" date="2025-08" db="UniProtKB">
        <authorList>
            <consortium name="Ensembl"/>
        </authorList>
    </citation>
    <scope>IDENTIFICATION</scope>
</reference>
<dbReference type="GO" id="GO:0016020">
    <property type="term" value="C:membrane"/>
    <property type="evidence" value="ECO:0007669"/>
    <property type="project" value="UniProtKB-SubCell"/>
</dbReference>
<keyword evidence="4 5" id="KW-0472">Membrane</keyword>
<evidence type="ECO:0000313" key="7">
    <source>
        <dbReference type="Ensembl" id="ENSSORP00005015392.1"/>
    </source>
</evidence>
<dbReference type="PANTHER" id="PTHR21041">
    <property type="entry name" value="DENDRITIC CELL-SPECIFIC TRANSMEMBRANE PROTEIN"/>
    <property type="match status" value="1"/>
</dbReference>
<dbReference type="InterPro" id="IPR051856">
    <property type="entry name" value="CSR-E3_Ligase_Protein"/>
</dbReference>
<feature type="domain" description="Dendritic cell-specific transmembrane protein-like" evidence="6">
    <location>
        <begin position="248"/>
        <end position="326"/>
    </location>
</feature>
<keyword evidence="3 5" id="KW-1133">Transmembrane helix</keyword>
<reference evidence="7" key="1">
    <citation type="submission" date="2019-06" db="EMBL/GenBank/DDBJ databases">
        <authorList>
            <consortium name="Wellcome Sanger Institute Data Sharing"/>
        </authorList>
    </citation>
    <scope>NUCLEOTIDE SEQUENCE [LARGE SCALE GENOMIC DNA]</scope>
</reference>
<protein>
    <submittedName>
        <fullName evidence="7">Dendrocyte expressed seven transmembrane protein</fullName>
    </submittedName>
</protein>
<dbReference type="InParanoid" id="A0A672ZG04"/>
<evidence type="ECO:0000313" key="8">
    <source>
        <dbReference type="Proteomes" id="UP000472271"/>
    </source>
</evidence>
<evidence type="ECO:0000256" key="1">
    <source>
        <dbReference type="ARBA" id="ARBA00004141"/>
    </source>
</evidence>
<name>A0A672ZG04_9TELE</name>
<keyword evidence="8" id="KW-1185">Reference proteome</keyword>
<organism evidence="7 8">
    <name type="scientific">Sphaeramia orbicularis</name>
    <name type="common">orbiculate cardinalfish</name>
    <dbReference type="NCBI Taxonomy" id="375764"/>
    <lineage>
        <taxon>Eukaryota</taxon>
        <taxon>Metazoa</taxon>
        <taxon>Chordata</taxon>
        <taxon>Craniata</taxon>
        <taxon>Vertebrata</taxon>
        <taxon>Euteleostomi</taxon>
        <taxon>Actinopterygii</taxon>
        <taxon>Neopterygii</taxon>
        <taxon>Teleostei</taxon>
        <taxon>Neoteleostei</taxon>
        <taxon>Acanthomorphata</taxon>
        <taxon>Gobiaria</taxon>
        <taxon>Kurtiformes</taxon>
        <taxon>Apogonoidei</taxon>
        <taxon>Apogonidae</taxon>
        <taxon>Apogoninae</taxon>
        <taxon>Sphaeramia</taxon>
    </lineage>
</organism>
<comment type="subcellular location">
    <subcellularLocation>
        <location evidence="1">Membrane</location>
        <topology evidence="1">Multi-pass membrane protein</topology>
    </subcellularLocation>
</comment>
<reference evidence="7" key="3">
    <citation type="submission" date="2025-09" db="UniProtKB">
        <authorList>
            <consortium name="Ensembl"/>
        </authorList>
    </citation>
    <scope>IDENTIFICATION</scope>
</reference>
<feature type="transmembrane region" description="Helical" evidence="5">
    <location>
        <begin position="36"/>
        <end position="58"/>
    </location>
</feature>
<dbReference type="Ensembl" id="ENSSORT00005015883.1">
    <property type="protein sequence ID" value="ENSSORP00005015392.1"/>
    <property type="gene ID" value="ENSSORG00005007810.1"/>
</dbReference>
<dbReference type="InterPro" id="IPR012858">
    <property type="entry name" value="DC_STAMP-like"/>
</dbReference>
<dbReference type="AlphaFoldDB" id="A0A672ZG04"/>
<dbReference type="Pfam" id="PF07782">
    <property type="entry name" value="DC_STAMP"/>
    <property type="match status" value="2"/>
</dbReference>
<evidence type="ECO:0000256" key="4">
    <source>
        <dbReference type="ARBA" id="ARBA00023136"/>
    </source>
</evidence>
<sequence length="469" mass="52974">MLLSWITIKQSLEDFGCLVLDVFTTGKRDGVKRTTILLLSCSVSGLLLSSLLLLYLLYSLDYEAAVAGGITGCVGTLLTVALFQSKKVRCLGTLFVISIFMKKSRNLLLTAGTSLVVLRNIRNTLENLTDLVRSMICNLKAKKAAISAPFSNYVKMLKWLGDVLRGVTDLGVVNLDSQLKISPKVESEKFRERLIEAERTLNETVTYAQVLMNTVSSVMDKMFPAVSFLLLMMFIILQVRRYCNDMKYKNRFITRRFICLDEKLKAEGKPHVLPLTVEEEKLYLHLPSARPTRREGKAAVKFGLPVISHFILWVIFITVDALLYVFGIASLIGIQIAEENHHKDFSYSVTLFEEQCLPKPKLLLSSSVVPLAAILFTLLIMAAMASKASQLRLMVCERFYTTAADERAECLHAKILRKRRKRRKEETGDSSLRSVFLKVCSFYSLLFMNSYRPRTTVPCKSPSPTKVKF</sequence>
<accession>A0A672ZG04</accession>
<feature type="domain" description="Dendritic cell-specific transmembrane protein-like" evidence="6">
    <location>
        <begin position="342"/>
        <end position="412"/>
    </location>
</feature>
<dbReference type="Proteomes" id="UP000472271">
    <property type="component" value="Chromosome 16"/>
</dbReference>
<evidence type="ECO:0000256" key="2">
    <source>
        <dbReference type="ARBA" id="ARBA00022692"/>
    </source>
</evidence>
<proteinExistence type="predicted"/>
<feature type="transmembrane region" description="Helical" evidence="5">
    <location>
        <begin position="64"/>
        <end position="83"/>
    </location>
</feature>
<evidence type="ECO:0000256" key="5">
    <source>
        <dbReference type="SAM" id="Phobius"/>
    </source>
</evidence>
<feature type="transmembrane region" description="Helical" evidence="5">
    <location>
        <begin position="362"/>
        <end position="384"/>
    </location>
</feature>
<evidence type="ECO:0000256" key="3">
    <source>
        <dbReference type="ARBA" id="ARBA00022989"/>
    </source>
</evidence>
<dbReference type="PANTHER" id="PTHR21041:SF2">
    <property type="entry name" value="DENDRITIC CELL-SPECIFIC TRANSMEMBRANE PROTEIN"/>
    <property type="match status" value="1"/>
</dbReference>
<feature type="transmembrane region" description="Helical" evidence="5">
    <location>
        <begin position="222"/>
        <end position="239"/>
    </location>
</feature>
<evidence type="ECO:0000259" key="6">
    <source>
        <dbReference type="Pfam" id="PF07782"/>
    </source>
</evidence>
<feature type="transmembrane region" description="Helical" evidence="5">
    <location>
        <begin position="310"/>
        <end position="337"/>
    </location>
</feature>